<feature type="compositionally biased region" description="Basic and acidic residues" evidence="1">
    <location>
        <begin position="1"/>
        <end position="25"/>
    </location>
</feature>
<gene>
    <name evidence="2" type="ORF">WS72_26860</name>
</gene>
<sequence>MIGDREGDREGDRTAAHDRREERARRSACSSIAARRRAAFPIAVRGWSVASGDERVRDARWRCATQR</sequence>
<accession>A0ABR5T5H2</accession>
<comment type="caution">
    <text evidence="2">The sequence shown here is derived from an EMBL/GenBank/DDBJ whole genome shotgun (WGS) entry which is preliminary data.</text>
</comment>
<evidence type="ECO:0000313" key="2">
    <source>
        <dbReference type="EMBL" id="KWZ38459.1"/>
    </source>
</evidence>
<name>A0ABR5T5H2_9BURK</name>
<feature type="region of interest" description="Disordered" evidence="1">
    <location>
        <begin position="1"/>
        <end position="30"/>
    </location>
</feature>
<protein>
    <submittedName>
        <fullName evidence="2">Uncharacterized protein</fullName>
    </submittedName>
</protein>
<evidence type="ECO:0000256" key="1">
    <source>
        <dbReference type="SAM" id="MobiDB-lite"/>
    </source>
</evidence>
<keyword evidence="3" id="KW-1185">Reference proteome</keyword>
<dbReference type="Proteomes" id="UP000070255">
    <property type="component" value="Unassembled WGS sequence"/>
</dbReference>
<organism evidence="2 3">
    <name type="scientific">Burkholderia savannae</name>
    <dbReference type="NCBI Taxonomy" id="1637837"/>
    <lineage>
        <taxon>Bacteria</taxon>
        <taxon>Pseudomonadati</taxon>
        <taxon>Pseudomonadota</taxon>
        <taxon>Betaproteobacteria</taxon>
        <taxon>Burkholderiales</taxon>
        <taxon>Burkholderiaceae</taxon>
        <taxon>Burkholderia</taxon>
        <taxon>pseudomallei group</taxon>
    </lineage>
</organism>
<evidence type="ECO:0000313" key="3">
    <source>
        <dbReference type="Proteomes" id="UP000070255"/>
    </source>
</evidence>
<reference evidence="2 3" key="1">
    <citation type="submission" date="2015-11" db="EMBL/GenBank/DDBJ databases">
        <authorList>
            <person name="Sahl J."/>
            <person name="Wagner D."/>
            <person name="Keim P."/>
        </authorList>
    </citation>
    <scope>NUCLEOTIDE SEQUENCE [LARGE SCALE GENOMIC DNA]</scope>
    <source>
        <strain evidence="2 3">BDU18</strain>
    </source>
</reference>
<proteinExistence type="predicted"/>
<dbReference type="EMBL" id="LNJQ01000004">
    <property type="protein sequence ID" value="KWZ38459.1"/>
    <property type="molecule type" value="Genomic_DNA"/>
</dbReference>